<organism evidence="2 3">
    <name type="scientific">Plakobranchus ocellatus</name>
    <dbReference type="NCBI Taxonomy" id="259542"/>
    <lineage>
        <taxon>Eukaryota</taxon>
        <taxon>Metazoa</taxon>
        <taxon>Spiralia</taxon>
        <taxon>Lophotrochozoa</taxon>
        <taxon>Mollusca</taxon>
        <taxon>Gastropoda</taxon>
        <taxon>Heterobranchia</taxon>
        <taxon>Euthyneura</taxon>
        <taxon>Panpulmonata</taxon>
        <taxon>Sacoglossa</taxon>
        <taxon>Placobranchoidea</taxon>
        <taxon>Plakobranchidae</taxon>
        <taxon>Plakobranchus</taxon>
    </lineage>
</organism>
<protein>
    <submittedName>
        <fullName evidence="2">Uncharacterized protein</fullName>
    </submittedName>
</protein>
<gene>
    <name evidence="2" type="ORF">PoB_006425800</name>
</gene>
<evidence type="ECO:0000313" key="3">
    <source>
        <dbReference type="Proteomes" id="UP000735302"/>
    </source>
</evidence>
<proteinExistence type="predicted"/>
<evidence type="ECO:0000256" key="1">
    <source>
        <dbReference type="SAM" id="MobiDB-lite"/>
    </source>
</evidence>
<sequence>MKEKSKNIHTHTHRQPPNNTTTNNDDNNDEDEDEYSTSNKAIQKQYLIVHCSTDKSLPQWKPYRRDRSLNNFALNRSLQCIISARRNFYQRSIGPSIPDIPYNHRDE</sequence>
<dbReference type="Proteomes" id="UP000735302">
    <property type="component" value="Unassembled WGS sequence"/>
</dbReference>
<dbReference type="EMBL" id="BLXT01007302">
    <property type="protein sequence ID" value="GFO37753.1"/>
    <property type="molecule type" value="Genomic_DNA"/>
</dbReference>
<evidence type="ECO:0000313" key="2">
    <source>
        <dbReference type="EMBL" id="GFO37753.1"/>
    </source>
</evidence>
<dbReference type="AlphaFoldDB" id="A0AAV4D0N9"/>
<keyword evidence="3" id="KW-1185">Reference proteome</keyword>
<reference evidence="2 3" key="1">
    <citation type="journal article" date="2021" name="Elife">
        <title>Chloroplast acquisition without the gene transfer in kleptoplastic sea slugs, Plakobranchus ocellatus.</title>
        <authorList>
            <person name="Maeda T."/>
            <person name="Takahashi S."/>
            <person name="Yoshida T."/>
            <person name="Shimamura S."/>
            <person name="Takaki Y."/>
            <person name="Nagai Y."/>
            <person name="Toyoda A."/>
            <person name="Suzuki Y."/>
            <person name="Arimoto A."/>
            <person name="Ishii H."/>
            <person name="Satoh N."/>
            <person name="Nishiyama T."/>
            <person name="Hasebe M."/>
            <person name="Maruyama T."/>
            <person name="Minagawa J."/>
            <person name="Obokata J."/>
            <person name="Shigenobu S."/>
        </authorList>
    </citation>
    <scope>NUCLEOTIDE SEQUENCE [LARGE SCALE GENOMIC DNA]</scope>
</reference>
<comment type="caution">
    <text evidence="2">The sequence shown here is derived from an EMBL/GenBank/DDBJ whole genome shotgun (WGS) entry which is preliminary data.</text>
</comment>
<feature type="region of interest" description="Disordered" evidence="1">
    <location>
        <begin position="1"/>
        <end position="39"/>
    </location>
</feature>
<name>A0AAV4D0N9_9GAST</name>
<feature type="compositionally biased region" description="Acidic residues" evidence="1">
    <location>
        <begin position="26"/>
        <end position="35"/>
    </location>
</feature>
<accession>A0AAV4D0N9</accession>